<evidence type="ECO:0000313" key="3">
    <source>
        <dbReference type="Proteomes" id="UP000499080"/>
    </source>
</evidence>
<keyword evidence="3" id="KW-1185">Reference proteome</keyword>
<dbReference type="InterPro" id="IPR004875">
    <property type="entry name" value="DDE_SF_endonuclease_dom"/>
</dbReference>
<dbReference type="EMBL" id="BGPR01040433">
    <property type="protein sequence ID" value="GBO16549.1"/>
    <property type="molecule type" value="Genomic_DNA"/>
</dbReference>
<sequence length="150" mass="17136">MGQHRKIALLIDSCPAHSKDCGENLKNVKVIFFPNNCTSKLQPLDLGIIKNLKMHYWKRMLKEIISALEKNETVQENIDLRKAIAELYKVWKFDVTAKTIRNCFKKGGFSNQTDGIDSDDEYVILADLKEKWKTGEGNGRITDDATLSNF</sequence>
<dbReference type="Proteomes" id="UP000499080">
    <property type="component" value="Unassembled WGS sequence"/>
</dbReference>
<organism evidence="2 3">
    <name type="scientific">Araneus ventricosus</name>
    <name type="common">Orbweaver spider</name>
    <name type="synonym">Epeira ventricosa</name>
    <dbReference type="NCBI Taxonomy" id="182803"/>
    <lineage>
        <taxon>Eukaryota</taxon>
        <taxon>Metazoa</taxon>
        <taxon>Ecdysozoa</taxon>
        <taxon>Arthropoda</taxon>
        <taxon>Chelicerata</taxon>
        <taxon>Arachnida</taxon>
        <taxon>Araneae</taxon>
        <taxon>Araneomorphae</taxon>
        <taxon>Entelegynae</taxon>
        <taxon>Araneoidea</taxon>
        <taxon>Araneidae</taxon>
        <taxon>Araneus</taxon>
    </lineage>
</organism>
<dbReference type="Pfam" id="PF03184">
    <property type="entry name" value="DDE_1"/>
    <property type="match status" value="1"/>
</dbReference>
<dbReference type="GO" id="GO:0005634">
    <property type="term" value="C:nucleus"/>
    <property type="evidence" value="ECO:0007669"/>
    <property type="project" value="TreeGrafter"/>
</dbReference>
<proteinExistence type="predicted"/>
<dbReference type="GO" id="GO:0003677">
    <property type="term" value="F:DNA binding"/>
    <property type="evidence" value="ECO:0007669"/>
    <property type="project" value="TreeGrafter"/>
</dbReference>
<dbReference type="PANTHER" id="PTHR19303">
    <property type="entry name" value="TRANSPOSON"/>
    <property type="match status" value="1"/>
</dbReference>
<dbReference type="OrthoDB" id="6512965at2759"/>
<evidence type="ECO:0000259" key="1">
    <source>
        <dbReference type="Pfam" id="PF03184"/>
    </source>
</evidence>
<comment type="caution">
    <text evidence="2">The sequence shown here is derived from an EMBL/GenBank/DDBJ whole genome shotgun (WGS) entry which is preliminary data.</text>
</comment>
<dbReference type="AlphaFoldDB" id="A0A4Y2UU74"/>
<name>A0A4Y2UU74_ARAVE</name>
<protein>
    <recommendedName>
        <fullName evidence="1">DDE-1 domain-containing protein</fullName>
    </recommendedName>
</protein>
<gene>
    <name evidence="2" type="ORF">AVEN_79726_1</name>
</gene>
<accession>A0A4Y2UU74</accession>
<dbReference type="InterPro" id="IPR050863">
    <property type="entry name" value="CenT-Element_Derived"/>
</dbReference>
<evidence type="ECO:0000313" key="2">
    <source>
        <dbReference type="EMBL" id="GBO16549.1"/>
    </source>
</evidence>
<dbReference type="PANTHER" id="PTHR19303:SF73">
    <property type="entry name" value="PROTEIN PDC2"/>
    <property type="match status" value="1"/>
</dbReference>
<reference evidence="2 3" key="1">
    <citation type="journal article" date="2019" name="Sci. Rep.">
        <title>Orb-weaving spider Araneus ventricosus genome elucidates the spidroin gene catalogue.</title>
        <authorList>
            <person name="Kono N."/>
            <person name="Nakamura H."/>
            <person name="Ohtoshi R."/>
            <person name="Moran D.A.P."/>
            <person name="Shinohara A."/>
            <person name="Yoshida Y."/>
            <person name="Fujiwara M."/>
            <person name="Mori M."/>
            <person name="Tomita M."/>
            <person name="Arakawa K."/>
        </authorList>
    </citation>
    <scope>NUCLEOTIDE SEQUENCE [LARGE SCALE GENOMIC DNA]</scope>
</reference>
<feature type="domain" description="DDE-1" evidence="1">
    <location>
        <begin position="3"/>
        <end position="104"/>
    </location>
</feature>